<keyword evidence="5 7" id="KW-1133">Transmembrane helix</keyword>
<evidence type="ECO:0000256" key="3">
    <source>
        <dbReference type="ARBA" id="ARBA00022729"/>
    </source>
</evidence>
<keyword evidence="6 7" id="KW-0472">Membrane</keyword>
<feature type="signal peptide" evidence="8">
    <location>
        <begin position="1"/>
        <end position="21"/>
    </location>
</feature>
<proteinExistence type="predicted"/>
<dbReference type="OrthoDB" id="432292at2759"/>
<dbReference type="InterPro" id="IPR056790">
    <property type="entry name" value="Ribophorin_II_C"/>
</dbReference>
<comment type="caution">
    <text evidence="10">The sequence shown here is derived from an EMBL/GenBank/DDBJ whole genome shotgun (WGS) entry which is preliminary data.</text>
</comment>
<feature type="transmembrane region" description="Helical" evidence="7">
    <location>
        <begin position="121"/>
        <end position="139"/>
    </location>
</feature>
<dbReference type="GO" id="GO:0006487">
    <property type="term" value="P:protein N-linked glycosylation"/>
    <property type="evidence" value="ECO:0007669"/>
    <property type="project" value="TreeGrafter"/>
</dbReference>
<keyword evidence="2 7" id="KW-0812">Transmembrane</keyword>
<protein>
    <recommendedName>
        <fullName evidence="9">Ribophorin II C-terminal domain-containing protein</fullName>
    </recommendedName>
</protein>
<accession>A0A068RLE0</accession>
<evidence type="ECO:0000256" key="4">
    <source>
        <dbReference type="ARBA" id="ARBA00022824"/>
    </source>
</evidence>
<organism evidence="10 11">
    <name type="scientific">Lichtheimia corymbifera JMRC:FSU:9682</name>
    <dbReference type="NCBI Taxonomy" id="1263082"/>
    <lineage>
        <taxon>Eukaryota</taxon>
        <taxon>Fungi</taxon>
        <taxon>Fungi incertae sedis</taxon>
        <taxon>Mucoromycota</taxon>
        <taxon>Mucoromycotina</taxon>
        <taxon>Mucoromycetes</taxon>
        <taxon>Mucorales</taxon>
        <taxon>Lichtheimiaceae</taxon>
        <taxon>Lichtheimia</taxon>
    </lineage>
</organism>
<evidence type="ECO:0000259" key="9">
    <source>
        <dbReference type="Pfam" id="PF25147"/>
    </source>
</evidence>
<evidence type="ECO:0000256" key="5">
    <source>
        <dbReference type="ARBA" id="ARBA00022989"/>
    </source>
</evidence>
<dbReference type="AlphaFoldDB" id="A0A068RLE0"/>
<feature type="transmembrane region" description="Helical" evidence="7">
    <location>
        <begin position="48"/>
        <end position="71"/>
    </location>
</feature>
<dbReference type="InterPro" id="IPR008814">
    <property type="entry name" value="Swp1"/>
</dbReference>
<dbReference type="VEuPathDB" id="FungiDB:LCOR_02511.1"/>
<evidence type="ECO:0000256" key="2">
    <source>
        <dbReference type="ARBA" id="ARBA00022692"/>
    </source>
</evidence>
<dbReference type="STRING" id="1263082.A0A068RLE0"/>
<evidence type="ECO:0000313" key="10">
    <source>
        <dbReference type="EMBL" id="CDH50819.1"/>
    </source>
</evidence>
<gene>
    <name evidence="10" type="ORF">LCOR_02511.1</name>
</gene>
<name>A0A068RLE0_9FUNG</name>
<feature type="domain" description="Ribophorin II C-terminal" evidence="9">
    <location>
        <begin position="38"/>
        <end position="146"/>
    </location>
</feature>
<keyword evidence="3 8" id="KW-0732">Signal</keyword>
<dbReference type="PANTHER" id="PTHR12640:SF0">
    <property type="entry name" value="DOLICHYL-DIPHOSPHOOLIGOSACCHARIDE--PROTEIN GLYCOSYLTRANSFERASE SUBUNIT 2"/>
    <property type="match status" value="1"/>
</dbReference>
<evidence type="ECO:0000256" key="8">
    <source>
        <dbReference type="SAM" id="SignalP"/>
    </source>
</evidence>
<sequence>MTKNLFAIGLITLLSAAHAFAAGDEDVFELQPEIHHAFRPAESMPPTWFSQLFSLIALSPWIVLMVGWLGLGVTPVKVLGQLTSGSSSMRPVSIIAFLASLASVEYLFYLYWTRLNIFETLSYLIILLAITFVTGQRALSQIQAHRKSSSSS</sequence>
<comment type="subcellular location">
    <subcellularLocation>
        <location evidence="1">Endoplasmic reticulum membrane</location>
        <topology evidence="1">Multi-pass membrane protein</topology>
    </subcellularLocation>
</comment>
<keyword evidence="11" id="KW-1185">Reference proteome</keyword>
<dbReference type="GO" id="GO:0008250">
    <property type="term" value="C:oligosaccharyltransferase complex"/>
    <property type="evidence" value="ECO:0007669"/>
    <property type="project" value="InterPro"/>
</dbReference>
<dbReference type="PANTHER" id="PTHR12640">
    <property type="entry name" value="RIBOPHORIN II"/>
    <property type="match status" value="1"/>
</dbReference>
<evidence type="ECO:0000256" key="7">
    <source>
        <dbReference type="SAM" id="Phobius"/>
    </source>
</evidence>
<feature type="chain" id="PRO_5044290778" description="Ribophorin II C-terminal domain-containing protein" evidence="8">
    <location>
        <begin position="22"/>
        <end position="152"/>
    </location>
</feature>
<feature type="transmembrane region" description="Helical" evidence="7">
    <location>
        <begin position="92"/>
        <end position="109"/>
    </location>
</feature>
<evidence type="ECO:0000256" key="1">
    <source>
        <dbReference type="ARBA" id="ARBA00004477"/>
    </source>
</evidence>
<evidence type="ECO:0000313" key="11">
    <source>
        <dbReference type="Proteomes" id="UP000027586"/>
    </source>
</evidence>
<dbReference type="EMBL" id="CBTN010000008">
    <property type="protein sequence ID" value="CDH50819.1"/>
    <property type="molecule type" value="Genomic_DNA"/>
</dbReference>
<dbReference type="UniPathway" id="UPA00378"/>
<evidence type="ECO:0000256" key="6">
    <source>
        <dbReference type="ARBA" id="ARBA00023136"/>
    </source>
</evidence>
<keyword evidence="4" id="KW-0256">Endoplasmic reticulum</keyword>
<dbReference type="Pfam" id="PF25147">
    <property type="entry name" value="Ribophorin_II_C"/>
    <property type="match status" value="1"/>
</dbReference>
<dbReference type="Proteomes" id="UP000027586">
    <property type="component" value="Unassembled WGS sequence"/>
</dbReference>
<reference evidence="10" key="1">
    <citation type="submission" date="2013-08" db="EMBL/GenBank/DDBJ databases">
        <title>Gene expansion shapes genome architecture in the human pathogen Lichtheimia corymbifera: an evolutionary genomics analysis in the ancient terrestrial Mucorales (Mucoromycotina).</title>
        <authorList>
            <person name="Schwartze V.U."/>
            <person name="Winter S."/>
            <person name="Shelest E."/>
            <person name="Marcet-Houben M."/>
            <person name="Horn F."/>
            <person name="Wehner S."/>
            <person name="Hoffmann K."/>
            <person name="Riege K."/>
            <person name="Sammeth M."/>
            <person name="Nowrousian M."/>
            <person name="Valiante V."/>
            <person name="Linde J."/>
            <person name="Jacobsen I.D."/>
            <person name="Marz M."/>
            <person name="Brakhage A.A."/>
            <person name="Gabaldon T."/>
            <person name="Bocker S."/>
            <person name="Voigt K."/>
        </authorList>
    </citation>
    <scope>NUCLEOTIDE SEQUENCE [LARGE SCALE GENOMIC DNA]</scope>
    <source>
        <strain evidence="10">FSU 9682</strain>
    </source>
</reference>